<dbReference type="OrthoDB" id="6820425at2"/>
<protein>
    <submittedName>
        <fullName evidence="1">Uncharacterized protein</fullName>
    </submittedName>
</protein>
<dbReference type="eggNOG" id="ENOG5031B72">
    <property type="taxonomic scope" value="Bacteria"/>
</dbReference>
<evidence type="ECO:0000313" key="2">
    <source>
        <dbReference type="Proteomes" id="UP000032305"/>
    </source>
</evidence>
<reference evidence="1 2" key="1">
    <citation type="submission" date="2014-11" db="EMBL/GenBank/DDBJ databases">
        <title>Whole genome shotgun sequence of Sphingomonas parapaucimobilis NBRC 15100.</title>
        <authorList>
            <person name="Katano-Makiyama Y."/>
            <person name="Hosoyama A."/>
            <person name="Hashimoto M."/>
            <person name="Hosoyama Y."/>
            <person name="Noguchi M."/>
            <person name="Numata M."/>
            <person name="Tsuchikane K."/>
            <person name="Hirakata S."/>
            <person name="Uohara A."/>
            <person name="Shimodaira J."/>
            <person name="Ohji S."/>
            <person name="Ichikawa N."/>
            <person name="Kimura A."/>
            <person name="Yamazoe A."/>
            <person name="Fujita N."/>
        </authorList>
    </citation>
    <scope>NUCLEOTIDE SEQUENCE [LARGE SCALE GENOMIC DNA]</scope>
    <source>
        <strain evidence="1 2">NBRC 15100</strain>
    </source>
</reference>
<organism evidence="1 2">
    <name type="scientific">Sphingomonas parapaucimobilis NBRC 15100</name>
    <dbReference type="NCBI Taxonomy" id="1219049"/>
    <lineage>
        <taxon>Bacteria</taxon>
        <taxon>Pseudomonadati</taxon>
        <taxon>Pseudomonadota</taxon>
        <taxon>Alphaproteobacteria</taxon>
        <taxon>Sphingomonadales</taxon>
        <taxon>Sphingomonadaceae</taxon>
        <taxon>Sphingomonas</taxon>
    </lineage>
</organism>
<dbReference type="AlphaFoldDB" id="A0A0A1W9J5"/>
<accession>A0A0A1W9J5</accession>
<dbReference type="EMBL" id="BBPI01000069">
    <property type="protein sequence ID" value="GAM01817.1"/>
    <property type="molecule type" value="Genomic_DNA"/>
</dbReference>
<name>A0A0A1W9J5_9SPHN</name>
<sequence length="288" mass="30177">MAAIAFAIAGAAGPARGQSIPFADTEDATLSEIDVKDGGRDWHPVVTLDIRNGDYARGALDDDDAALDRVPLHMAFGGALVLRRSGDGNGDLFVIGQSSNGFHAPRSDERVKPRAWYESNNLLGLAWRPAKGLTTAATYTLKTSPNGVASTTHEASVSILYTADRGLGRLKPRAAITRRTQGEGGFYTIAGINPSFKLLTRENGPSLGVPVMVGVGWNGFYAEGSGTRLYGSGGLTLSQPINLGGSTATLQADIVALVRDDRLGRLDMPGGTTAAVVPHATISLTMAW</sequence>
<keyword evidence="2" id="KW-1185">Reference proteome</keyword>
<gene>
    <name evidence="1" type="ORF">SP5_069_00610</name>
</gene>
<proteinExistence type="predicted"/>
<dbReference type="Proteomes" id="UP000032305">
    <property type="component" value="Unassembled WGS sequence"/>
</dbReference>
<comment type="caution">
    <text evidence="1">The sequence shown here is derived from an EMBL/GenBank/DDBJ whole genome shotgun (WGS) entry which is preliminary data.</text>
</comment>
<evidence type="ECO:0000313" key="1">
    <source>
        <dbReference type="EMBL" id="GAM01817.1"/>
    </source>
</evidence>